<dbReference type="AlphaFoldDB" id="A0A6G8F3V2"/>
<feature type="domain" description="RagB/SusD" evidence="6">
    <location>
        <begin position="435"/>
        <end position="565"/>
    </location>
</feature>
<dbReference type="InterPro" id="IPR012944">
    <property type="entry name" value="SusD_RagB_dom"/>
</dbReference>
<sequence length="565" mass="62323">MNLKKYLLYGGVALGLGLTSCVGDLDLQPNDPNLVSPSDPDYKANSLAMCYSGIAVSGISGPGSSYVSGLDAGTTAYLRLIFTLSEFCSDELLWIWPDAGVSDITSCTWSSTNSLLEGAYYRLLGHIAICNQYLANTAGDTDAESVEMRAEARVLRAYSYYNMIDLFGQSSFITEDAEVGASPVQKTRKEVFDWIEGELKDIVDNKLISENPVYGRVGLDGAEALLARLYLNAEVFSGTGRWEDCQKRCENIIARHQGGGFQGSGLANHYLYLFSRDNNRYMPGGANKAENEILFGIAFDSSMTQSYGGPTFIIASTITNSHYIPRQLYGCSGEWSCIRGCYEMAERFYGHDTDVRDDLWVRGLKPAGTNPDGTTYDAEDYTDRFIDFTGAWATTGGNAIIKFTGRTTNSAADGGWDMSQNADGTWNLGFDATPFASTDQPIIRLADIYLMYAECYVNGSTGDRDKALNYVNIVRRRAGAPDYGFINLTKKGIMDERSRELYLESTRRSDLIRNGMFTGPSQTVWQYKGSMSNNQGTRIAERNNLYPIPQAVISAQPEFQQNPGY</sequence>
<gene>
    <name evidence="7" type="primary">susD</name>
    <name evidence="7" type="ORF">Muribac1_0510</name>
</gene>
<evidence type="ECO:0000256" key="4">
    <source>
        <dbReference type="ARBA" id="ARBA00023136"/>
    </source>
</evidence>
<keyword evidence="3" id="KW-0732">Signal</keyword>
<dbReference type="EMBL" id="MT002444">
    <property type="protein sequence ID" value="QIM10842.1"/>
    <property type="molecule type" value="Genomic_DNA"/>
</dbReference>
<dbReference type="PROSITE" id="PS51257">
    <property type="entry name" value="PROKAR_LIPOPROTEIN"/>
    <property type="match status" value="1"/>
</dbReference>
<organism evidence="7">
    <name type="scientific">uncultured Muribaculaceae bacterium</name>
    <dbReference type="NCBI Taxonomy" id="2301481"/>
    <lineage>
        <taxon>Bacteria</taxon>
        <taxon>Pseudomonadati</taxon>
        <taxon>Bacteroidota</taxon>
        <taxon>Bacteroidia</taxon>
        <taxon>Bacteroidales</taxon>
        <taxon>Muribaculaceae</taxon>
        <taxon>environmental samples</taxon>
    </lineage>
</organism>
<comment type="similarity">
    <text evidence="2">Belongs to the SusD family.</text>
</comment>
<dbReference type="Gene3D" id="1.25.40.390">
    <property type="match status" value="1"/>
</dbReference>
<protein>
    <submittedName>
        <fullName evidence="7">Starch-binding protein SusD</fullName>
    </submittedName>
</protein>
<evidence type="ECO:0000256" key="3">
    <source>
        <dbReference type="ARBA" id="ARBA00022729"/>
    </source>
</evidence>
<dbReference type="InterPro" id="IPR011990">
    <property type="entry name" value="TPR-like_helical_dom_sf"/>
</dbReference>
<evidence type="ECO:0000256" key="5">
    <source>
        <dbReference type="ARBA" id="ARBA00023237"/>
    </source>
</evidence>
<dbReference type="Gene3D" id="1.10.3780.10">
    <property type="entry name" value="SusD-like"/>
    <property type="match status" value="1"/>
</dbReference>
<evidence type="ECO:0000256" key="1">
    <source>
        <dbReference type="ARBA" id="ARBA00004442"/>
    </source>
</evidence>
<evidence type="ECO:0000259" key="6">
    <source>
        <dbReference type="Pfam" id="PF07980"/>
    </source>
</evidence>
<dbReference type="Pfam" id="PF07980">
    <property type="entry name" value="SusD_RagB"/>
    <property type="match status" value="1"/>
</dbReference>
<accession>A0A6G8F3V2</accession>
<keyword evidence="4" id="KW-0472">Membrane</keyword>
<proteinExistence type="inferred from homology"/>
<keyword evidence="5" id="KW-0998">Cell outer membrane</keyword>
<dbReference type="Gene3D" id="1.25.40.10">
    <property type="entry name" value="Tetratricopeptide repeat domain"/>
    <property type="match status" value="1"/>
</dbReference>
<evidence type="ECO:0000313" key="7">
    <source>
        <dbReference type="EMBL" id="QIM10842.1"/>
    </source>
</evidence>
<comment type="subcellular location">
    <subcellularLocation>
        <location evidence="1">Cell outer membrane</location>
    </subcellularLocation>
</comment>
<dbReference type="GO" id="GO:0009279">
    <property type="term" value="C:cell outer membrane"/>
    <property type="evidence" value="ECO:0007669"/>
    <property type="project" value="UniProtKB-SubCell"/>
</dbReference>
<reference evidence="7" key="1">
    <citation type="journal article" date="2020" name="J. ISSAAS">
        <title>Lactobacilli and other gastrointestinal microbiota of Peromyscus leucopus, reservoir host for agents of Lyme disease and other zoonoses in North America.</title>
        <authorList>
            <person name="Milovic A."/>
            <person name="Bassam K."/>
            <person name="Shao H."/>
            <person name="Chatzistamou I."/>
            <person name="Tufts D.M."/>
            <person name="Diuk-Wasser M."/>
            <person name="Barbour A.G."/>
        </authorList>
    </citation>
    <scope>NUCLEOTIDE SEQUENCE</scope>
    <source>
        <strain evidence="7">LL71</strain>
    </source>
</reference>
<name>A0A6G8F3V2_9BACT</name>
<dbReference type="SUPFAM" id="SSF48452">
    <property type="entry name" value="TPR-like"/>
    <property type="match status" value="1"/>
</dbReference>
<evidence type="ECO:0000256" key="2">
    <source>
        <dbReference type="ARBA" id="ARBA00006275"/>
    </source>
</evidence>